<evidence type="ECO:0000313" key="2">
    <source>
        <dbReference type="Proteomes" id="UP000887572"/>
    </source>
</evidence>
<feature type="region of interest" description="Disordered" evidence="1">
    <location>
        <begin position="13"/>
        <end position="49"/>
    </location>
</feature>
<protein>
    <submittedName>
        <fullName evidence="3">Uncharacterized protein</fullName>
    </submittedName>
</protein>
<proteinExistence type="predicted"/>
<feature type="compositionally biased region" description="Basic residues" evidence="1">
    <location>
        <begin position="37"/>
        <end position="48"/>
    </location>
</feature>
<dbReference type="InterPro" id="IPR027417">
    <property type="entry name" value="P-loop_NTPase"/>
</dbReference>
<organism evidence="2 3">
    <name type="scientific">Globodera rostochiensis</name>
    <name type="common">Golden nematode worm</name>
    <name type="synonym">Heterodera rostochiensis</name>
    <dbReference type="NCBI Taxonomy" id="31243"/>
    <lineage>
        <taxon>Eukaryota</taxon>
        <taxon>Metazoa</taxon>
        <taxon>Ecdysozoa</taxon>
        <taxon>Nematoda</taxon>
        <taxon>Chromadorea</taxon>
        <taxon>Rhabditida</taxon>
        <taxon>Tylenchina</taxon>
        <taxon>Tylenchomorpha</taxon>
        <taxon>Tylenchoidea</taxon>
        <taxon>Heteroderidae</taxon>
        <taxon>Heteroderinae</taxon>
        <taxon>Globodera</taxon>
    </lineage>
</organism>
<evidence type="ECO:0000313" key="3">
    <source>
        <dbReference type="WBParaSite" id="Gr19_v10_g3246.t1"/>
    </source>
</evidence>
<dbReference type="AlphaFoldDB" id="A0A914HQA1"/>
<name>A0A914HQA1_GLORO</name>
<accession>A0A914HQA1</accession>
<dbReference type="Gene3D" id="3.40.50.300">
    <property type="entry name" value="P-loop containing nucleotide triphosphate hydrolases"/>
    <property type="match status" value="1"/>
</dbReference>
<reference evidence="3" key="1">
    <citation type="submission" date="2022-11" db="UniProtKB">
        <authorList>
            <consortium name="WormBaseParasite"/>
        </authorList>
    </citation>
    <scope>IDENTIFICATION</scope>
</reference>
<sequence length="289" mass="33213">MLSSKFIAATISSHRQSFPERKSRQFSRLTESDRNQRKPHSSPKRRSTCRTGRCCRQTELRKKERWTGQASFKLLVKTCPLVLIHQADDAVQDEVSLPEHTVIRCICLYTAQALKIGQLVRQEEINNILVTTADATQGHESALSVVVTIVSRSAVDTQRKNPSGRWDRVDVALEPTNHKIVLLDKAESVKVKLEETPLKTFDEIFGEGWWDNDKAEEWHKLTLFHHQIDRQNTQLGQLEPNSTDQNPHLTGLLAWHFQIFGGFAFVPSAFSEYFIQCFEFQFYGFGFVH</sequence>
<evidence type="ECO:0000256" key="1">
    <source>
        <dbReference type="SAM" id="MobiDB-lite"/>
    </source>
</evidence>
<dbReference type="Proteomes" id="UP000887572">
    <property type="component" value="Unplaced"/>
</dbReference>
<dbReference type="WBParaSite" id="Gr19_v10_g3246.t1">
    <property type="protein sequence ID" value="Gr19_v10_g3246.t1"/>
    <property type="gene ID" value="Gr19_v10_g3246"/>
</dbReference>
<keyword evidence="2" id="KW-1185">Reference proteome</keyword>